<dbReference type="EMBL" id="JAVDQY010000003">
    <property type="protein sequence ID" value="MDR6527891.1"/>
    <property type="molecule type" value="Genomic_DNA"/>
</dbReference>
<proteinExistence type="predicted"/>
<comment type="caution">
    <text evidence="1">The sequence shown here is derived from an EMBL/GenBank/DDBJ whole genome shotgun (WGS) entry which is preliminary data.</text>
</comment>
<sequence>MKKLGKRALKTINGGNPPPIPIGCNNWDAKNKCCRAWDNDHWDNPTCPN</sequence>
<evidence type="ECO:0000313" key="1">
    <source>
        <dbReference type="EMBL" id="MDR6527891.1"/>
    </source>
</evidence>
<organism evidence="1 2">
    <name type="scientific">Chryseobacterium rhizosphaerae</name>
    <dbReference type="NCBI Taxonomy" id="395937"/>
    <lineage>
        <taxon>Bacteria</taxon>
        <taxon>Pseudomonadati</taxon>
        <taxon>Bacteroidota</taxon>
        <taxon>Flavobacteriia</taxon>
        <taxon>Flavobacteriales</taxon>
        <taxon>Weeksellaceae</taxon>
        <taxon>Chryseobacterium group</taxon>
        <taxon>Chryseobacterium</taxon>
    </lineage>
</organism>
<name>A0AAE3YCZ4_9FLAO</name>
<accession>A0AAE3YCZ4</accession>
<evidence type="ECO:0008006" key="3">
    <source>
        <dbReference type="Google" id="ProtNLM"/>
    </source>
</evidence>
<dbReference type="RefSeq" id="WP_309947222.1">
    <property type="nucleotide sequence ID" value="NZ_JAVDQY010000003.1"/>
</dbReference>
<gene>
    <name evidence="1" type="ORF">J2787_003283</name>
</gene>
<evidence type="ECO:0000313" key="2">
    <source>
        <dbReference type="Proteomes" id="UP001184861"/>
    </source>
</evidence>
<dbReference type="Proteomes" id="UP001184861">
    <property type="component" value="Unassembled WGS sequence"/>
</dbReference>
<dbReference type="AlphaFoldDB" id="A0AAE3YCZ4"/>
<protein>
    <recommendedName>
        <fullName evidence="3">Bacteriocin</fullName>
    </recommendedName>
</protein>
<reference evidence="1" key="1">
    <citation type="submission" date="2023-07" db="EMBL/GenBank/DDBJ databases">
        <title>Sorghum-associated microbial communities from plants grown in Nebraska, USA.</title>
        <authorList>
            <person name="Schachtman D."/>
        </authorList>
    </citation>
    <scope>NUCLEOTIDE SEQUENCE</scope>
    <source>
        <strain evidence="1">DS2360</strain>
    </source>
</reference>